<gene>
    <name evidence="11" type="primary">priA</name>
    <name evidence="16" type="ORF">J2S11_001598</name>
</gene>
<dbReference type="SMART" id="SM00487">
    <property type="entry name" value="DEXDc"/>
    <property type="match status" value="1"/>
</dbReference>
<keyword evidence="5 11" id="KW-0378">Hydrolase</keyword>
<evidence type="ECO:0000256" key="13">
    <source>
        <dbReference type="SAM" id="MobiDB-lite"/>
    </source>
</evidence>
<evidence type="ECO:0000256" key="11">
    <source>
        <dbReference type="HAMAP-Rule" id="MF_00983"/>
    </source>
</evidence>
<dbReference type="Pfam" id="PF00270">
    <property type="entry name" value="DEAD"/>
    <property type="match status" value="1"/>
</dbReference>
<dbReference type="RefSeq" id="WP_307393088.1">
    <property type="nucleotide sequence ID" value="NZ_BAAADK010000011.1"/>
</dbReference>
<dbReference type="InterPro" id="IPR027417">
    <property type="entry name" value="P-loop_NTPase"/>
</dbReference>
<feature type="compositionally biased region" description="Basic and acidic residues" evidence="13">
    <location>
        <begin position="228"/>
        <end position="237"/>
    </location>
</feature>
<evidence type="ECO:0000256" key="10">
    <source>
        <dbReference type="ARBA" id="ARBA00023235"/>
    </source>
</evidence>
<dbReference type="SUPFAM" id="SSF52540">
    <property type="entry name" value="P-loop containing nucleoside triphosphate hydrolases"/>
    <property type="match status" value="2"/>
</dbReference>
<dbReference type="Proteomes" id="UP001235840">
    <property type="component" value="Unassembled WGS sequence"/>
</dbReference>
<evidence type="ECO:0000256" key="1">
    <source>
        <dbReference type="ARBA" id="ARBA00022515"/>
    </source>
</evidence>
<dbReference type="InterPro" id="IPR011545">
    <property type="entry name" value="DEAD/DEAH_box_helicase_dom"/>
</dbReference>
<dbReference type="InterPro" id="IPR040498">
    <property type="entry name" value="PriA_CRR"/>
</dbReference>
<reference evidence="16 17" key="1">
    <citation type="submission" date="2023-07" db="EMBL/GenBank/DDBJ databases">
        <title>Genomic Encyclopedia of Type Strains, Phase IV (KMG-IV): sequencing the most valuable type-strain genomes for metagenomic binning, comparative biology and taxonomic classification.</title>
        <authorList>
            <person name="Goeker M."/>
        </authorList>
    </citation>
    <scope>NUCLEOTIDE SEQUENCE [LARGE SCALE GENOMIC DNA]</scope>
    <source>
        <strain evidence="16 17">DSM 12751</strain>
    </source>
</reference>
<keyword evidence="4 11" id="KW-0547">Nucleotide-binding</keyword>
<sequence>MSDQPMLDQHKRVIAEVIVEVPARLVDRTFDYEVPPALEQGVQIGSRVIVPFGPRKTQGYVLGLKLQTEQSEQKLKEVEQVLDEVPPLSPELIQLGQWMSEEYTCLTIQALQAMLPAVLKSTTTKRTVTNDGKQQVVYEVEDKVTIKEVQVVELAVTQEELENKLSELHAKAVKQREVARYIASINFGGNTSQSLDEESAARDEVSSGASAEISIEDRSELSKASMPDNKRDRTELEKHREILQVQRVVEECQTTRSTIKALEQAGIVRISKQELQRDPYQHRVFERTQPLTLTEMQQSVLGKITTSVDEQEFRPFLLHGVTGSGKTEIYLQSISYVLKNDKEAIVLVPEISLTPQMVDRFKGRFGDQVAVLHSRLSKGERYDEWRKIRDGKVKVAIGARSALFAPFRNLGLIIIDEEHEASYKQEETPKYHARDIAMFRGQYHQAPVILGSATPCLESFARAKKGVYTLLSLQERIFGQELPPVSIVDMREELHAGNRTMFSKTLHELINQCLEKKEQMVLFLNRRGFSTFVMCRDCGYVLQCPHCDISLTYHKSNNSHRCHYCGYTQPKLHECPECASDHIRFFGTGTQKVEEELYKHFPGIRVVRMDVDTTQQKGAHEKLLKRFGDHQADVLLGTQMIAKGLDFEKVTLVGVIAADSLLHLPDFRSAEKTFQLLTQVSGRAGRHKLPGHVVVQTYTPEHYSIQTAAQHDYEAFFNHEMQHRKQRGYPPYYYLTLITFTHEDLPFLIKESDQAVRWLKQQVSPNTLVLGPAASAIPKIKDRYRFQCMLKYKDEPQLAHVLSGFLQKHKQLIEKSKLHIQIDRNPQMLM</sequence>
<evidence type="ECO:0000256" key="4">
    <source>
        <dbReference type="ARBA" id="ARBA00022741"/>
    </source>
</evidence>
<dbReference type="InterPro" id="IPR001650">
    <property type="entry name" value="Helicase_C-like"/>
</dbReference>
<dbReference type="HAMAP" id="MF_00983">
    <property type="entry name" value="PriA"/>
    <property type="match status" value="1"/>
</dbReference>
<feature type="region of interest" description="Disordered" evidence="13">
    <location>
        <begin position="192"/>
        <end position="237"/>
    </location>
</feature>
<protein>
    <recommendedName>
        <fullName evidence="11">Replication restart protein PriA</fullName>
    </recommendedName>
    <alternativeName>
        <fullName evidence="11">ATP-dependent DNA helicase PriA</fullName>
        <ecNumber evidence="11">5.6.2.4</ecNumber>
    </alternativeName>
    <alternativeName>
        <fullName evidence="11">DNA 3'-5' helicase PriA</fullName>
    </alternativeName>
</protein>
<evidence type="ECO:0000259" key="15">
    <source>
        <dbReference type="PROSITE" id="PS51194"/>
    </source>
</evidence>
<keyword evidence="12" id="KW-0175">Coiled coil</keyword>
<keyword evidence="8 11" id="KW-0067">ATP-binding</keyword>
<dbReference type="CDD" id="cd18804">
    <property type="entry name" value="SF2_C_priA"/>
    <property type="match status" value="1"/>
</dbReference>
<evidence type="ECO:0000256" key="2">
    <source>
        <dbReference type="ARBA" id="ARBA00022705"/>
    </source>
</evidence>
<feature type="domain" description="Helicase C-terminal" evidence="15">
    <location>
        <begin position="567"/>
        <end position="724"/>
    </location>
</feature>
<dbReference type="Gene3D" id="3.40.50.300">
    <property type="entry name" value="P-loop containing nucleotide triphosphate hydrolases"/>
    <property type="match status" value="2"/>
</dbReference>
<evidence type="ECO:0000256" key="3">
    <source>
        <dbReference type="ARBA" id="ARBA00022723"/>
    </source>
</evidence>
<evidence type="ECO:0000256" key="12">
    <source>
        <dbReference type="SAM" id="Coils"/>
    </source>
</evidence>
<keyword evidence="2 11" id="KW-0235">DNA replication</keyword>
<comment type="similarity">
    <text evidence="11">Belongs to the helicase family. PriA subfamily.</text>
</comment>
<keyword evidence="1 11" id="KW-0639">Primosome</keyword>
<feature type="binding site" evidence="11">
    <location>
        <position position="544"/>
    </location>
    <ligand>
        <name>Zn(2+)</name>
        <dbReference type="ChEBI" id="CHEBI:29105"/>
        <label>2</label>
    </ligand>
</feature>
<name>A0ABT9VXH8_9BACI</name>
<evidence type="ECO:0000256" key="8">
    <source>
        <dbReference type="ARBA" id="ARBA00022840"/>
    </source>
</evidence>
<accession>A0ABT9VXH8</accession>
<feature type="binding site" evidence="11">
    <location>
        <position position="565"/>
    </location>
    <ligand>
        <name>Zn(2+)</name>
        <dbReference type="ChEBI" id="CHEBI:29105"/>
        <label>2</label>
    </ligand>
</feature>
<dbReference type="Pfam" id="PF17764">
    <property type="entry name" value="PriA_3primeBD"/>
    <property type="match status" value="1"/>
</dbReference>
<feature type="binding site" evidence="11">
    <location>
        <position position="575"/>
    </location>
    <ligand>
        <name>Zn(2+)</name>
        <dbReference type="ChEBI" id="CHEBI:29105"/>
        <label>1</label>
    </ligand>
</feature>
<proteinExistence type="inferred from homology"/>
<feature type="domain" description="Helicase ATP-binding" evidence="14">
    <location>
        <begin position="307"/>
        <end position="473"/>
    </location>
</feature>
<evidence type="ECO:0000313" key="17">
    <source>
        <dbReference type="Proteomes" id="UP001235840"/>
    </source>
</evidence>
<dbReference type="EC" id="5.6.2.4" evidence="11"/>
<dbReference type="PROSITE" id="PS51192">
    <property type="entry name" value="HELICASE_ATP_BIND_1"/>
    <property type="match status" value="1"/>
</dbReference>
<dbReference type="Pfam" id="PF18319">
    <property type="entry name" value="Zn_ribbon_PriA"/>
    <property type="match status" value="1"/>
</dbReference>
<comment type="subunit">
    <text evidence="11">Component of the replication restart primosome.</text>
</comment>
<dbReference type="Pfam" id="PF18074">
    <property type="entry name" value="PriA_C"/>
    <property type="match status" value="1"/>
</dbReference>
<dbReference type="InterPro" id="IPR005259">
    <property type="entry name" value="PriA"/>
</dbReference>
<dbReference type="GO" id="GO:0016787">
    <property type="term" value="F:hydrolase activity"/>
    <property type="evidence" value="ECO:0007669"/>
    <property type="project" value="UniProtKB-KW"/>
</dbReference>
<dbReference type="InterPro" id="IPR042115">
    <property type="entry name" value="PriA_3primeBD_sf"/>
</dbReference>
<evidence type="ECO:0000259" key="14">
    <source>
        <dbReference type="PROSITE" id="PS51192"/>
    </source>
</evidence>
<keyword evidence="9 11" id="KW-0238">DNA-binding</keyword>
<comment type="catalytic activity">
    <reaction evidence="11">
        <text>ATP + H2O = ADP + phosphate + H(+)</text>
        <dbReference type="Rhea" id="RHEA:13065"/>
        <dbReference type="ChEBI" id="CHEBI:15377"/>
        <dbReference type="ChEBI" id="CHEBI:15378"/>
        <dbReference type="ChEBI" id="CHEBI:30616"/>
        <dbReference type="ChEBI" id="CHEBI:43474"/>
        <dbReference type="ChEBI" id="CHEBI:456216"/>
        <dbReference type="EC" id="5.6.2.4"/>
    </reaction>
</comment>
<feature type="binding site" evidence="11">
    <location>
        <position position="547"/>
    </location>
    <ligand>
        <name>Zn(2+)</name>
        <dbReference type="ChEBI" id="CHEBI:29105"/>
        <label>2</label>
    </ligand>
</feature>
<feature type="binding site" evidence="11">
    <location>
        <position position="578"/>
    </location>
    <ligand>
        <name>Zn(2+)</name>
        <dbReference type="ChEBI" id="CHEBI:29105"/>
        <label>1</label>
    </ligand>
</feature>
<dbReference type="Pfam" id="PF00271">
    <property type="entry name" value="Helicase_C"/>
    <property type="match status" value="1"/>
</dbReference>
<feature type="coiled-coil region" evidence="12">
    <location>
        <begin position="151"/>
        <end position="178"/>
    </location>
</feature>
<dbReference type="SMART" id="SM00490">
    <property type="entry name" value="HELICc"/>
    <property type="match status" value="1"/>
</dbReference>
<dbReference type="EMBL" id="JAUSTY010000005">
    <property type="protein sequence ID" value="MDQ0165697.1"/>
    <property type="molecule type" value="Genomic_DNA"/>
</dbReference>
<dbReference type="NCBIfam" id="NF004066">
    <property type="entry name" value="PRK05580.1-3"/>
    <property type="match status" value="1"/>
</dbReference>
<dbReference type="NCBIfam" id="TIGR00595">
    <property type="entry name" value="priA"/>
    <property type="match status" value="1"/>
</dbReference>
<dbReference type="Gene3D" id="3.40.1440.60">
    <property type="entry name" value="PriA, 3(prime) DNA-binding domain"/>
    <property type="match status" value="1"/>
</dbReference>
<keyword evidence="10 11" id="KW-0413">Isomerase</keyword>
<organism evidence="16 17">
    <name type="scientific">Caldalkalibacillus horti</name>
    <dbReference type="NCBI Taxonomy" id="77523"/>
    <lineage>
        <taxon>Bacteria</taxon>
        <taxon>Bacillati</taxon>
        <taxon>Bacillota</taxon>
        <taxon>Bacilli</taxon>
        <taxon>Bacillales</taxon>
        <taxon>Bacillaceae</taxon>
        <taxon>Caldalkalibacillus</taxon>
    </lineage>
</organism>
<evidence type="ECO:0000256" key="6">
    <source>
        <dbReference type="ARBA" id="ARBA00022806"/>
    </source>
</evidence>
<comment type="caution">
    <text evidence="16">The sequence shown here is derived from an EMBL/GenBank/DDBJ whole genome shotgun (WGS) entry which is preliminary data.</text>
</comment>
<dbReference type="PROSITE" id="PS51194">
    <property type="entry name" value="HELICASE_CTER"/>
    <property type="match status" value="1"/>
</dbReference>
<dbReference type="CDD" id="cd17929">
    <property type="entry name" value="DEXHc_priA"/>
    <property type="match status" value="1"/>
</dbReference>
<feature type="binding site" evidence="11">
    <location>
        <position position="562"/>
    </location>
    <ligand>
        <name>Zn(2+)</name>
        <dbReference type="ChEBI" id="CHEBI:29105"/>
        <label>2</label>
    </ligand>
</feature>
<evidence type="ECO:0000256" key="7">
    <source>
        <dbReference type="ARBA" id="ARBA00022833"/>
    </source>
</evidence>
<keyword evidence="17" id="KW-1185">Reference proteome</keyword>
<keyword evidence="3 11" id="KW-0479">Metal-binding</keyword>
<dbReference type="InterPro" id="IPR041236">
    <property type="entry name" value="PriA_C"/>
</dbReference>
<feature type="binding site" evidence="11">
    <location>
        <position position="538"/>
    </location>
    <ligand>
        <name>Zn(2+)</name>
        <dbReference type="ChEBI" id="CHEBI:29105"/>
        <label>1</label>
    </ligand>
</feature>
<evidence type="ECO:0000313" key="16">
    <source>
        <dbReference type="EMBL" id="MDQ0165697.1"/>
    </source>
</evidence>
<evidence type="ECO:0000256" key="9">
    <source>
        <dbReference type="ARBA" id="ARBA00023125"/>
    </source>
</evidence>
<dbReference type="InterPro" id="IPR014001">
    <property type="entry name" value="Helicase_ATP-bd"/>
</dbReference>
<keyword evidence="6 11" id="KW-0347">Helicase</keyword>
<comment type="catalytic activity">
    <reaction evidence="11">
        <text>Couples ATP hydrolysis with the unwinding of duplex DNA by translocating in the 3'-5' direction.</text>
        <dbReference type="EC" id="5.6.2.4"/>
    </reaction>
</comment>
<comment type="function">
    <text evidence="11">Initiates the restart of stalled replication forks, which reloads the replicative helicase on sites other than the origin of replication. Recognizes and binds to abandoned replication forks and remodels them to uncover a helicase loading site. Promotes assembly of the primosome at these replication forks.</text>
</comment>
<dbReference type="InterPro" id="IPR041222">
    <property type="entry name" value="PriA_3primeBD"/>
</dbReference>
<keyword evidence="7 11" id="KW-0862">Zinc</keyword>
<comment type="cofactor">
    <cofactor evidence="11">
        <name>Zn(2+)</name>
        <dbReference type="ChEBI" id="CHEBI:29105"/>
    </cofactor>
    <text evidence="11">Binds 2 zinc ions per subunit.</text>
</comment>
<dbReference type="PANTHER" id="PTHR30580">
    <property type="entry name" value="PRIMOSOMAL PROTEIN N"/>
    <property type="match status" value="1"/>
</dbReference>
<dbReference type="PANTHER" id="PTHR30580:SF0">
    <property type="entry name" value="PRIMOSOMAL PROTEIN N"/>
    <property type="match status" value="1"/>
</dbReference>
<evidence type="ECO:0000256" key="5">
    <source>
        <dbReference type="ARBA" id="ARBA00022801"/>
    </source>
</evidence>
<feature type="binding site" evidence="11">
    <location>
        <position position="535"/>
    </location>
    <ligand>
        <name>Zn(2+)</name>
        <dbReference type="ChEBI" id="CHEBI:29105"/>
        <label>1</label>
    </ligand>
</feature>